<feature type="compositionally biased region" description="Basic and acidic residues" evidence="5">
    <location>
        <begin position="205"/>
        <end position="219"/>
    </location>
</feature>
<dbReference type="PANTHER" id="PTHR47424:SF3">
    <property type="entry name" value="REGULATORY PROTEIN GAL4"/>
    <property type="match status" value="1"/>
</dbReference>
<dbReference type="STRING" id="246404.A0A507ESQ9"/>
<dbReference type="EMBL" id="QEAP01000453">
    <property type="protein sequence ID" value="TPX66218.1"/>
    <property type="molecule type" value="Genomic_DNA"/>
</dbReference>
<name>A0A507ESQ9_9FUNG</name>
<gene>
    <name evidence="7" type="ORF">CcCBS67573_g07908</name>
</gene>
<evidence type="ECO:0000256" key="5">
    <source>
        <dbReference type="SAM" id="MobiDB-lite"/>
    </source>
</evidence>
<dbReference type="PROSITE" id="PS00463">
    <property type="entry name" value="ZN2_CY6_FUNGAL_1"/>
    <property type="match status" value="2"/>
</dbReference>
<keyword evidence="2" id="KW-0238">DNA-binding</keyword>
<sequence length="257" mass="27980">MNQNTQAADERHSRTSSAQVHSQHLRGACADGNLHPAAGASQPTTQRRRQVPCEACRTYRKKCDSLEPGSACSRCVDLGIECAFDTSRKPYARRSLPKNGDTAAKTEPEVVGEAVKVDPRKLLCCERNIPTLGLTTPPAAHEDTPSQPTHQDTPPGNPARDSNRRSLPCDCCRQQKKKCDRLQPSCSSCKLKGLRCEYINPTKKAPQEKSQTKKDEGSETHSNVSFGPTPPPVLAEKAHCAVASVTSSKMSVSFMLE</sequence>
<feature type="compositionally biased region" description="Polar residues" evidence="5">
    <location>
        <begin position="145"/>
        <end position="154"/>
    </location>
</feature>
<protein>
    <recommendedName>
        <fullName evidence="6">Zn(2)-C6 fungal-type domain-containing protein</fullName>
    </recommendedName>
</protein>
<dbReference type="GO" id="GO:0003677">
    <property type="term" value="F:DNA binding"/>
    <property type="evidence" value="ECO:0007669"/>
    <property type="project" value="UniProtKB-KW"/>
</dbReference>
<dbReference type="InterPro" id="IPR051127">
    <property type="entry name" value="Fungal_SecMet_Regulators"/>
</dbReference>
<feature type="domain" description="Zn(2)-C6 fungal-type" evidence="6">
    <location>
        <begin position="168"/>
        <end position="198"/>
    </location>
</feature>
<dbReference type="PANTHER" id="PTHR47424">
    <property type="entry name" value="REGULATORY PROTEIN GAL4"/>
    <property type="match status" value="1"/>
</dbReference>
<dbReference type="Proteomes" id="UP000320333">
    <property type="component" value="Unassembled WGS sequence"/>
</dbReference>
<evidence type="ECO:0000313" key="8">
    <source>
        <dbReference type="Proteomes" id="UP000320333"/>
    </source>
</evidence>
<feature type="region of interest" description="Disordered" evidence="5">
    <location>
        <begin position="1"/>
        <end position="51"/>
    </location>
</feature>
<dbReference type="SMART" id="SM00066">
    <property type="entry name" value="GAL4"/>
    <property type="match status" value="2"/>
</dbReference>
<dbReference type="InterPro" id="IPR001138">
    <property type="entry name" value="Zn2Cys6_DnaBD"/>
</dbReference>
<dbReference type="Pfam" id="PF00172">
    <property type="entry name" value="Zn_clus"/>
    <property type="match status" value="2"/>
</dbReference>
<dbReference type="SUPFAM" id="SSF57701">
    <property type="entry name" value="Zn2/Cys6 DNA-binding domain"/>
    <property type="match status" value="2"/>
</dbReference>
<dbReference type="OrthoDB" id="2121746at2759"/>
<organism evidence="7 8">
    <name type="scientific">Chytriomyces confervae</name>
    <dbReference type="NCBI Taxonomy" id="246404"/>
    <lineage>
        <taxon>Eukaryota</taxon>
        <taxon>Fungi</taxon>
        <taxon>Fungi incertae sedis</taxon>
        <taxon>Chytridiomycota</taxon>
        <taxon>Chytridiomycota incertae sedis</taxon>
        <taxon>Chytridiomycetes</taxon>
        <taxon>Chytridiales</taxon>
        <taxon>Chytriomycetaceae</taxon>
        <taxon>Chytriomyces</taxon>
    </lineage>
</organism>
<evidence type="ECO:0000259" key="6">
    <source>
        <dbReference type="PROSITE" id="PS50048"/>
    </source>
</evidence>
<dbReference type="PROSITE" id="PS50048">
    <property type="entry name" value="ZN2_CY6_FUNGAL_2"/>
    <property type="match status" value="2"/>
</dbReference>
<evidence type="ECO:0000256" key="4">
    <source>
        <dbReference type="ARBA" id="ARBA00023242"/>
    </source>
</evidence>
<keyword evidence="4" id="KW-0539">Nucleus</keyword>
<proteinExistence type="predicted"/>
<evidence type="ECO:0000313" key="7">
    <source>
        <dbReference type="EMBL" id="TPX66218.1"/>
    </source>
</evidence>
<reference evidence="7 8" key="1">
    <citation type="journal article" date="2019" name="Sci. Rep.">
        <title>Comparative genomics of chytrid fungi reveal insights into the obligate biotrophic and pathogenic lifestyle of Synchytrium endobioticum.</title>
        <authorList>
            <person name="van de Vossenberg B.T.L.H."/>
            <person name="Warris S."/>
            <person name="Nguyen H.D.T."/>
            <person name="van Gent-Pelzer M.P.E."/>
            <person name="Joly D.L."/>
            <person name="van de Geest H.C."/>
            <person name="Bonants P.J.M."/>
            <person name="Smith D.S."/>
            <person name="Levesque C.A."/>
            <person name="van der Lee T.A.J."/>
        </authorList>
    </citation>
    <scope>NUCLEOTIDE SEQUENCE [LARGE SCALE GENOMIC DNA]</scope>
    <source>
        <strain evidence="7 8">CBS 675.73</strain>
    </source>
</reference>
<dbReference type="Gene3D" id="4.10.240.10">
    <property type="entry name" value="Zn(2)-C6 fungal-type DNA-binding domain"/>
    <property type="match status" value="2"/>
</dbReference>
<feature type="domain" description="Zn(2)-C6 fungal-type" evidence="6">
    <location>
        <begin position="52"/>
        <end position="84"/>
    </location>
</feature>
<accession>A0A507ESQ9</accession>
<keyword evidence="8" id="KW-1185">Reference proteome</keyword>
<keyword evidence="3" id="KW-0804">Transcription</keyword>
<dbReference type="InterPro" id="IPR036864">
    <property type="entry name" value="Zn2-C6_fun-type_DNA-bd_sf"/>
</dbReference>
<evidence type="ECO:0000256" key="1">
    <source>
        <dbReference type="ARBA" id="ARBA00023015"/>
    </source>
</evidence>
<evidence type="ECO:0000256" key="3">
    <source>
        <dbReference type="ARBA" id="ARBA00023163"/>
    </source>
</evidence>
<feature type="region of interest" description="Disordered" evidence="5">
    <location>
        <begin position="204"/>
        <end position="232"/>
    </location>
</feature>
<dbReference type="GO" id="GO:0000981">
    <property type="term" value="F:DNA-binding transcription factor activity, RNA polymerase II-specific"/>
    <property type="evidence" value="ECO:0007669"/>
    <property type="project" value="InterPro"/>
</dbReference>
<dbReference type="GO" id="GO:0008270">
    <property type="term" value="F:zinc ion binding"/>
    <property type="evidence" value="ECO:0007669"/>
    <property type="project" value="InterPro"/>
</dbReference>
<dbReference type="CDD" id="cd00067">
    <property type="entry name" value="GAL4"/>
    <property type="match status" value="1"/>
</dbReference>
<feature type="region of interest" description="Disordered" evidence="5">
    <location>
        <begin position="133"/>
        <end position="166"/>
    </location>
</feature>
<keyword evidence="1" id="KW-0805">Transcription regulation</keyword>
<dbReference type="AlphaFoldDB" id="A0A507ESQ9"/>
<evidence type="ECO:0000256" key="2">
    <source>
        <dbReference type="ARBA" id="ARBA00023125"/>
    </source>
</evidence>
<comment type="caution">
    <text evidence="7">The sequence shown here is derived from an EMBL/GenBank/DDBJ whole genome shotgun (WGS) entry which is preliminary data.</text>
</comment>